<evidence type="ECO:0000313" key="2">
    <source>
        <dbReference type="Proteomes" id="UP000028864"/>
    </source>
</evidence>
<proteinExistence type="predicted"/>
<organism evidence="1 2">
    <name type="scientific">Mycolicibacterium neoaurum</name>
    <name type="common">Mycobacterium neoaurum</name>
    <dbReference type="NCBI Taxonomy" id="1795"/>
    <lineage>
        <taxon>Bacteria</taxon>
        <taxon>Bacillati</taxon>
        <taxon>Actinomycetota</taxon>
        <taxon>Actinomycetes</taxon>
        <taxon>Mycobacteriales</taxon>
        <taxon>Mycobacteriaceae</taxon>
        <taxon>Mycolicibacterium</taxon>
    </lineage>
</organism>
<dbReference type="Proteomes" id="UP000028864">
    <property type="component" value="Unassembled WGS sequence"/>
</dbReference>
<dbReference type="RefSeq" id="WP_157837327.1">
    <property type="nucleotide sequence ID" value="NZ_CP074376.1"/>
</dbReference>
<dbReference type="AlphaFoldDB" id="A0AAV2WEZ9"/>
<accession>A0AAV2WEZ9</accession>
<reference evidence="1" key="1">
    <citation type="submission" date="2014-05" db="EMBL/GenBank/DDBJ databases">
        <authorList>
            <person name="Urmite Genomes"/>
        </authorList>
    </citation>
    <scope>NUCLEOTIDE SEQUENCE</scope>
    <source>
        <strain evidence="1">DSM 44074</strain>
    </source>
</reference>
<gene>
    <name evidence="1" type="ORF">BN1047_00712</name>
</gene>
<evidence type="ECO:0000313" key="1">
    <source>
        <dbReference type="EMBL" id="CDQ42854.1"/>
    </source>
</evidence>
<name>A0AAV2WEZ9_MYCNE</name>
<protein>
    <submittedName>
        <fullName evidence="1">Uncharacterized protein</fullName>
    </submittedName>
</protein>
<sequence>MAASSISDSNVVELSPRRAQRNLRALREAQRRHPSYLGQVARERAATPPCRVLQFSR</sequence>
<reference evidence="1" key="2">
    <citation type="submission" date="2015-09" db="EMBL/GenBank/DDBJ databases">
        <title>Draft genome sequence of Mycobacterium neoaurum DSM 44074.</title>
        <authorList>
            <person name="Croce O."/>
            <person name="Robert C."/>
            <person name="Raoult D."/>
            <person name="Drancourt M."/>
        </authorList>
    </citation>
    <scope>NUCLEOTIDE SEQUENCE</scope>
    <source>
        <strain evidence="1">DSM 44074</strain>
    </source>
</reference>
<dbReference type="EMBL" id="LK021337">
    <property type="protein sequence ID" value="CDQ42854.1"/>
    <property type="molecule type" value="Genomic_DNA"/>
</dbReference>